<dbReference type="Pfam" id="PF13843">
    <property type="entry name" value="DDE_Tnp_1_7"/>
    <property type="match status" value="1"/>
</dbReference>
<reference evidence="2" key="1">
    <citation type="submission" date="2021-06" db="EMBL/GenBank/DDBJ databases">
        <authorList>
            <person name="Kallberg Y."/>
            <person name="Tangrot J."/>
            <person name="Rosling A."/>
        </authorList>
    </citation>
    <scope>NUCLEOTIDE SEQUENCE</scope>
    <source>
        <strain evidence="2">FL966</strain>
    </source>
</reference>
<gene>
    <name evidence="2" type="ORF">CPELLU_LOCUS7652</name>
</gene>
<keyword evidence="3" id="KW-1185">Reference proteome</keyword>
<dbReference type="InterPro" id="IPR029526">
    <property type="entry name" value="PGBD"/>
</dbReference>
<dbReference type="EMBL" id="CAJVQA010005196">
    <property type="protein sequence ID" value="CAG8615282.1"/>
    <property type="molecule type" value="Genomic_DNA"/>
</dbReference>
<dbReference type="Proteomes" id="UP000789759">
    <property type="component" value="Unassembled WGS sequence"/>
</dbReference>
<feature type="domain" description="PiggyBac transposable element-derived protein" evidence="1">
    <location>
        <begin position="67"/>
        <end position="443"/>
    </location>
</feature>
<dbReference type="PANTHER" id="PTHR46599:SF3">
    <property type="entry name" value="PIGGYBAC TRANSPOSABLE ELEMENT-DERIVED PROTEIN 4"/>
    <property type="match status" value="1"/>
</dbReference>
<accession>A0A9N9CUX3</accession>
<organism evidence="2 3">
    <name type="scientific">Cetraspora pellucida</name>
    <dbReference type="NCBI Taxonomy" id="1433469"/>
    <lineage>
        <taxon>Eukaryota</taxon>
        <taxon>Fungi</taxon>
        <taxon>Fungi incertae sedis</taxon>
        <taxon>Mucoromycota</taxon>
        <taxon>Glomeromycotina</taxon>
        <taxon>Glomeromycetes</taxon>
        <taxon>Diversisporales</taxon>
        <taxon>Gigasporaceae</taxon>
        <taxon>Cetraspora</taxon>
    </lineage>
</organism>
<dbReference type="OrthoDB" id="2400393at2759"/>
<comment type="caution">
    <text evidence="2">The sequence shown here is derived from an EMBL/GenBank/DDBJ whole genome shotgun (WGS) entry which is preliminary data.</text>
</comment>
<name>A0A9N9CUX3_9GLOM</name>
<evidence type="ECO:0000259" key="1">
    <source>
        <dbReference type="Pfam" id="PF13843"/>
    </source>
</evidence>
<protein>
    <submittedName>
        <fullName evidence="2">16971_t:CDS:1</fullName>
    </submittedName>
</protein>
<proteinExistence type="predicted"/>
<dbReference type="AlphaFoldDB" id="A0A9N9CUX3"/>
<evidence type="ECO:0000313" key="3">
    <source>
        <dbReference type="Proteomes" id="UP000789759"/>
    </source>
</evidence>
<dbReference type="PANTHER" id="PTHR46599">
    <property type="entry name" value="PIGGYBAC TRANSPOSABLE ELEMENT-DERIVED PROTEIN 4"/>
    <property type="match status" value="1"/>
</dbReference>
<evidence type="ECO:0000313" key="2">
    <source>
        <dbReference type="EMBL" id="CAG8615282.1"/>
    </source>
</evidence>
<sequence length="561" mass="65829">MSLDNTTSNEDSDLQYLVTFERDYHGELVIDQLLSLESPTFNPIQNIHPLHKGYATLPHELQLGIVSPLSLFRLFFTNEQLQLMVENTNTYEQVKGREGGQVWNPLTLNELKIWLGLIIYMGVHHINALDDLWNQDDKRTNHKIKRFISLYRFQQIKRFFHISALGQLHTQWYLKVEPFTSHIQSTVKKYYVPSSQVSIDEMIVHFSGRSIHTVRVKNKPTPERYKIISLCDYSYTWAFVFTSRVKKNDLIESISGLNNIGCLIAHLANVLPNNKMYYIYMNNYFSSIPLFKYLREKGMGACGTIRTNLFRFPKELKIGKKIALDWNTLLEKVINDILAIFWIDNGPVTMLTTIHEIVGENWKVIRNRRQPRKTSFNANTVCRVFGDRHRKELEILWIIDDYNHYMGGVDIADQLREYYNCQLTVRRTWFPLFFWILDTVLVNCVIIYHKVTNSNISSKDFRINLVPQDLQTSSKGKRIVINKKYELPVTRLLGGDHFVEWREKRMACIYCCYLAQHGAKDINSDNPLQTQLWCTNCEVLLCCSKARPTCFRNFHLKDNKN</sequence>